<feature type="domain" description="ABC transmembrane type-1" evidence="8">
    <location>
        <begin position="93"/>
        <end position="285"/>
    </location>
</feature>
<comment type="similarity">
    <text evidence="7">Belongs to the binding-protein-dependent transport system permease family.</text>
</comment>
<name>A0A4R2BGV3_9BACI</name>
<dbReference type="Gene3D" id="1.10.3720.10">
    <property type="entry name" value="MetI-like"/>
    <property type="match status" value="1"/>
</dbReference>
<evidence type="ECO:0000256" key="1">
    <source>
        <dbReference type="ARBA" id="ARBA00004651"/>
    </source>
</evidence>
<keyword evidence="9" id="KW-0762">Sugar transport</keyword>
<feature type="transmembrane region" description="Helical" evidence="7">
    <location>
        <begin position="97"/>
        <end position="119"/>
    </location>
</feature>
<reference evidence="9 10" key="1">
    <citation type="journal article" date="2015" name="Stand. Genomic Sci.">
        <title>Genomic Encyclopedia of Bacterial and Archaeal Type Strains, Phase III: the genomes of soil and plant-associated and newly described type strains.</title>
        <authorList>
            <person name="Whitman W.B."/>
            <person name="Woyke T."/>
            <person name="Klenk H.P."/>
            <person name="Zhou Y."/>
            <person name="Lilburn T.G."/>
            <person name="Beck B.J."/>
            <person name="De Vos P."/>
            <person name="Vandamme P."/>
            <person name="Eisen J.A."/>
            <person name="Garrity G."/>
            <person name="Hugenholtz P."/>
            <person name="Kyrpides N.C."/>
        </authorList>
    </citation>
    <scope>NUCLEOTIDE SEQUENCE [LARGE SCALE GENOMIC DNA]</scope>
    <source>
        <strain evidence="9 10">CV53</strain>
    </source>
</reference>
<dbReference type="PANTHER" id="PTHR32243">
    <property type="entry name" value="MALTOSE TRANSPORT SYSTEM PERMEASE-RELATED"/>
    <property type="match status" value="1"/>
</dbReference>
<feature type="transmembrane region" description="Helical" evidence="7">
    <location>
        <begin position="205"/>
        <end position="228"/>
    </location>
</feature>
<dbReference type="InterPro" id="IPR000515">
    <property type="entry name" value="MetI-like"/>
</dbReference>
<feature type="transmembrane region" description="Helical" evidence="7">
    <location>
        <begin position="266"/>
        <end position="285"/>
    </location>
</feature>
<evidence type="ECO:0000313" key="9">
    <source>
        <dbReference type="EMBL" id="TCN26288.1"/>
    </source>
</evidence>
<keyword evidence="5 7" id="KW-1133">Transmembrane helix</keyword>
<gene>
    <name evidence="9" type="ORF">EV146_104398</name>
</gene>
<keyword evidence="3" id="KW-1003">Cell membrane</keyword>
<evidence type="ECO:0000256" key="5">
    <source>
        <dbReference type="ARBA" id="ARBA00022989"/>
    </source>
</evidence>
<dbReference type="CDD" id="cd06261">
    <property type="entry name" value="TM_PBP2"/>
    <property type="match status" value="1"/>
</dbReference>
<proteinExistence type="inferred from homology"/>
<evidence type="ECO:0000259" key="8">
    <source>
        <dbReference type="PROSITE" id="PS50928"/>
    </source>
</evidence>
<dbReference type="EMBL" id="SLVV01000004">
    <property type="protein sequence ID" value="TCN26288.1"/>
    <property type="molecule type" value="Genomic_DNA"/>
</dbReference>
<evidence type="ECO:0000256" key="7">
    <source>
        <dbReference type="RuleBase" id="RU363032"/>
    </source>
</evidence>
<evidence type="ECO:0000256" key="4">
    <source>
        <dbReference type="ARBA" id="ARBA00022692"/>
    </source>
</evidence>
<dbReference type="Proteomes" id="UP000295689">
    <property type="component" value="Unassembled WGS sequence"/>
</dbReference>
<comment type="subcellular location">
    <subcellularLocation>
        <location evidence="1 7">Cell membrane</location>
        <topology evidence="1 7">Multi-pass membrane protein</topology>
    </subcellularLocation>
</comment>
<dbReference type="AlphaFoldDB" id="A0A4R2BGV3"/>
<dbReference type="GO" id="GO:0005886">
    <property type="term" value="C:plasma membrane"/>
    <property type="evidence" value="ECO:0007669"/>
    <property type="project" value="UniProtKB-SubCell"/>
</dbReference>
<comment type="caution">
    <text evidence="9">The sequence shown here is derived from an EMBL/GenBank/DDBJ whole genome shotgun (WGS) entry which is preliminary data.</text>
</comment>
<evidence type="ECO:0000256" key="6">
    <source>
        <dbReference type="ARBA" id="ARBA00023136"/>
    </source>
</evidence>
<organism evidence="9 10">
    <name type="scientific">Mesobacillus foraminis</name>
    <dbReference type="NCBI Taxonomy" id="279826"/>
    <lineage>
        <taxon>Bacteria</taxon>
        <taxon>Bacillati</taxon>
        <taxon>Bacillota</taxon>
        <taxon>Bacilli</taxon>
        <taxon>Bacillales</taxon>
        <taxon>Bacillaceae</taxon>
        <taxon>Mesobacillus</taxon>
    </lineage>
</organism>
<evidence type="ECO:0000313" key="10">
    <source>
        <dbReference type="Proteomes" id="UP000295689"/>
    </source>
</evidence>
<keyword evidence="2 7" id="KW-0813">Transport</keyword>
<protein>
    <submittedName>
        <fullName evidence="9">Multiple sugar transport system permease protein</fullName>
    </submittedName>
</protein>
<dbReference type="InterPro" id="IPR035906">
    <property type="entry name" value="MetI-like_sf"/>
</dbReference>
<dbReference type="PROSITE" id="PS50928">
    <property type="entry name" value="ABC_TM1"/>
    <property type="match status" value="1"/>
</dbReference>
<dbReference type="RefSeq" id="WP_199232668.1">
    <property type="nucleotide sequence ID" value="NZ_JABUHM010000015.1"/>
</dbReference>
<evidence type="ECO:0000256" key="2">
    <source>
        <dbReference type="ARBA" id="ARBA00022448"/>
    </source>
</evidence>
<sequence length="300" mass="33752">MYPKTVKEKNYDIPVAEPRRVPLWAKKALMQFFKWTPALAVGFLIMFPLWWIFVSSITPSGELFSKPIKYWPENPTLESYRYLIENADLLKKVWDTLLIVGLSILIGMVVSVLAAFSFARFKSRGLSLAVAFLLGSMLIPDVVTARPLYDFLRQVGLYDTYTGLIILYISSIIPFSILILQNFLNDIPASIEEAALIDGCGFFQSLFYVTLPILKPAIATVCIVNFILCLNNFFTPLFYSNGISVLSTAITQLPLRDNMYAVPWDLVSAMGFIIILPIIIFVSIFQRQIMEGIMSGGVKG</sequence>
<dbReference type="InterPro" id="IPR050901">
    <property type="entry name" value="BP-dep_ABC_trans_perm"/>
</dbReference>
<dbReference type="SUPFAM" id="SSF161098">
    <property type="entry name" value="MetI-like"/>
    <property type="match status" value="1"/>
</dbReference>
<feature type="transmembrane region" description="Helical" evidence="7">
    <location>
        <begin position="32"/>
        <end position="53"/>
    </location>
</feature>
<keyword evidence="10" id="KW-1185">Reference proteome</keyword>
<accession>A0A4R2BGV3</accession>
<evidence type="ECO:0000256" key="3">
    <source>
        <dbReference type="ARBA" id="ARBA00022475"/>
    </source>
</evidence>
<dbReference type="GO" id="GO:0055085">
    <property type="term" value="P:transmembrane transport"/>
    <property type="evidence" value="ECO:0007669"/>
    <property type="project" value="InterPro"/>
</dbReference>
<dbReference type="Pfam" id="PF00528">
    <property type="entry name" value="BPD_transp_1"/>
    <property type="match status" value="1"/>
</dbReference>
<keyword evidence="4 7" id="KW-0812">Transmembrane</keyword>
<feature type="transmembrane region" description="Helical" evidence="7">
    <location>
        <begin position="161"/>
        <end position="184"/>
    </location>
</feature>
<feature type="transmembrane region" description="Helical" evidence="7">
    <location>
        <begin position="126"/>
        <end position="149"/>
    </location>
</feature>
<dbReference type="PANTHER" id="PTHR32243:SF18">
    <property type="entry name" value="INNER MEMBRANE ABC TRANSPORTER PERMEASE PROTEIN YCJP"/>
    <property type="match status" value="1"/>
</dbReference>
<keyword evidence="6 7" id="KW-0472">Membrane</keyword>